<dbReference type="GO" id="GO:0006397">
    <property type="term" value="P:mRNA processing"/>
    <property type="evidence" value="ECO:0007669"/>
    <property type="project" value="UniProtKB-KW"/>
</dbReference>
<evidence type="ECO:0000313" key="5">
    <source>
        <dbReference type="Proteomes" id="UP000772434"/>
    </source>
</evidence>
<protein>
    <recommendedName>
        <fullName evidence="3">CCHC-type domain-containing protein</fullName>
    </recommendedName>
</protein>
<accession>A0A9P5Q8D7</accession>
<dbReference type="InterPro" id="IPR001878">
    <property type="entry name" value="Znf_CCHC"/>
</dbReference>
<dbReference type="AlphaFoldDB" id="A0A9P5Q8D7"/>
<keyword evidence="2" id="KW-0862">Zinc</keyword>
<name>A0A9P5Q8D7_9AGAR</name>
<dbReference type="InterPro" id="IPR042246">
    <property type="entry name" value="ZCCHC9"/>
</dbReference>
<keyword evidence="5" id="KW-1185">Reference proteome</keyword>
<dbReference type="GO" id="GO:0005730">
    <property type="term" value="C:nucleolus"/>
    <property type="evidence" value="ECO:0007669"/>
    <property type="project" value="TreeGrafter"/>
</dbReference>
<dbReference type="GO" id="GO:0008270">
    <property type="term" value="F:zinc ion binding"/>
    <property type="evidence" value="ECO:0007669"/>
    <property type="project" value="UniProtKB-KW"/>
</dbReference>
<dbReference type="Pfam" id="PF00098">
    <property type="entry name" value="zf-CCHC"/>
    <property type="match status" value="1"/>
</dbReference>
<feature type="domain" description="CCHC-type" evidence="3">
    <location>
        <begin position="110"/>
        <end position="125"/>
    </location>
</feature>
<dbReference type="Gene3D" id="4.10.60.10">
    <property type="entry name" value="Zinc finger, CCHC-type"/>
    <property type="match status" value="2"/>
</dbReference>
<comment type="caution">
    <text evidence="4">The sequence shown here is derived from an EMBL/GenBank/DDBJ whole genome shotgun (WGS) entry which is preliminary data.</text>
</comment>
<dbReference type="SMART" id="SM00343">
    <property type="entry name" value="ZnF_C2HC"/>
    <property type="match status" value="4"/>
</dbReference>
<gene>
    <name evidence="4" type="ORF">BDP27DRAFT_1313930</name>
</gene>
<sequence>MDMAPGLWELPQTELSSANLHRKSHLAQIHHISPSERRRLKRIEEKNADTICYACRERGHAAKDCPKNENGGSSSSKQVGMCYRCGSTRHSLSRCKKPEDPSNPLPWAHCFVCSNQGHLASTCPQNKSKGIYPNGGSCKLCGDITHLAKDCSIRKKDTGSLAAVLGLEEKHVGADEDDFHTLGRRKQELDRRDKHVEQVQRMKADASRVTSSGTAKKVVIF</sequence>
<dbReference type="PANTHER" id="PTHR46242:SF1">
    <property type="entry name" value="ZINC FINGER CCHC DOMAIN-CONTAINING PROTEIN 9"/>
    <property type="match status" value="1"/>
</dbReference>
<evidence type="ECO:0000256" key="2">
    <source>
        <dbReference type="PROSITE-ProRule" id="PRU00047"/>
    </source>
</evidence>
<dbReference type="PANTHER" id="PTHR46242">
    <property type="entry name" value="ZINC FINGER CCHC DOMAIN-CONTAINING PROTEIN 9 ZCCHC9"/>
    <property type="match status" value="1"/>
</dbReference>
<dbReference type="EMBL" id="JADNRY010000007">
    <property type="protein sequence ID" value="KAF9076122.1"/>
    <property type="molecule type" value="Genomic_DNA"/>
</dbReference>
<keyword evidence="2" id="KW-0479">Metal-binding</keyword>
<organism evidence="4 5">
    <name type="scientific">Rhodocollybia butyracea</name>
    <dbReference type="NCBI Taxonomy" id="206335"/>
    <lineage>
        <taxon>Eukaryota</taxon>
        <taxon>Fungi</taxon>
        <taxon>Dikarya</taxon>
        <taxon>Basidiomycota</taxon>
        <taxon>Agaricomycotina</taxon>
        <taxon>Agaricomycetes</taxon>
        <taxon>Agaricomycetidae</taxon>
        <taxon>Agaricales</taxon>
        <taxon>Marasmiineae</taxon>
        <taxon>Omphalotaceae</taxon>
        <taxon>Rhodocollybia</taxon>
    </lineage>
</organism>
<keyword evidence="1" id="KW-0507">mRNA processing</keyword>
<dbReference type="OrthoDB" id="3863715at2759"/>
<dbReference type="GO" id="GO:0003676">
    <property type="term" value="F:nucleic acid binding"/>
    <property type="evidence" value="ECO:0007669"/>
    <property type="project" value="InterPro"/>
</dbReference>
<evidence type="ECO:0000313" key="4">
    <source>
        <dbReference type="EMBL" id="KAF9076122.1"/>
    </source>
</evidence>
<dbReference type="PROSITE" id="PS50158">
    <property type="entry name" value="ZF_CCHC"/>
    <property type="match status" value="2"/>
</dbReference>
<reference evidence="4" key="1">
    <citation type="submission" date="2020-11" db="EMBL/GenBank/DDBJ databases">
        <authorList>
            <consortium name="DOE Joint Genome Institute"/>
            <person name="Ahrendt S."/>
            <person name="Riley R."/>
            <person name="Andreopoulos W."/>
            <person name="Labutti K."/>
            <person name="Pangilinan J."/>
            <person name="Ruiz-Duenas F.J."/>
            <person name="Barrasa J.M."/>
            <person name="Sanchez-Garcia M."/>
            <person name="Camarero S."/>
            <person name="Miyauchi S."/>
            <person name="Serrano A."/>
            <person name="Linde D."/>
            <person name="Babiker R."/>
            <person name="Drula E."/>
            <person name="Ayuso-Fernandez I."/>
            <person name="Pacheco R."/>
            <person name="Padilla G."/>
            <person name="Ferreira P."/>
            <person name="Barriuso J."/>
            <person name="Kellner H."/>
            <person name="Castanera R."/>
            <person name="Alfaro M."/>
            <person name="Ramirez L."/>
            <person name="Pisabarro A.G."/>
            <person name="Kuo A."/>
            <person name="Tritt A."/>
            <person name="Lipzen A."/>
            <person name="He G."/>
            <person name="Yan M."/>
            <person name="Ng V."/>
            <person name="Cullen D."/>
            <person name="Martin F."/>
            <person name="Rosso M.-N."/>
            <person name="Henrissat B."/>
            <person name="Hibbett D."/>
            <person name="Martinez A.T."/>
            <person name="Grigoriev I.V."/>
        </authorList>
    </citation>
    <scope>NUCLEOTIDE SEQUENCE</scope>
    <source>
        <strain evidence="4">AH 40177</strain>
    </source>
</reference>
<dbReference type="InterPro" id="IPR036875">
    <property type="entry name" value="Znf_CCHC_sf"/>
</dbReference>
<dbReference type="SUPFAM" id="SSF57756">
    <property type="entry name" value="Retrovirus zinc finger-like domains"/>
    <property type="match status" value="2"/>
</dbReference>
<proteinExistence type="predicted"/>
<dbReference type="Proteomes" id="UP000772434">
    <property type="component" value="Unassembled WGS sequence"/>
</dbReference>
<evidence type="ECO:0000259" key="3">
    <source>
        <dbReference type="PROSITE" id="PS50158"/>
    </source>
</evidence>
<keyword evidence="2" id="KW-0863">Zinc-finger</keyword>
<evidence type="ECO:0000256" key="1">
    <source>
        <dbReference type="ARBA" id="ARBA00022664"/>
    </source>
</evidence>
<feature type="domain" description="CCHC-type" evidence="3">
    <location>
        <begin position="52"/>
        <end position="67"/>
    </location>
</feature>